<evidence type="ECO:0000256" key="6">
    <source>
        <dbReference type="ARBA" id="ARBA00022692"/>
    </source>
</evidence>
<dbReference type="PANTHER" id="PTHR43065:SF10">
    <property type="entry name" value="PEROXIDE STRESS-ACTIVATED HISTIDINE KINASE MAK3"/>
    <property type="match status" value="1"/>
</dbReference>
<dbReference type="Proteomes" id="UP000189935">
    <property type="component" value="Chromosome I"/>
</dbReference>
<evidence type="ECO:0000256" key="10">
    <source>
        <dbReference type="ARBA" id="ARBA00022840"/>
    </source>
</evidence>
<dbReference type="SMART" id="SM00388">
    <property type="entry name" value="HisKA"/>
    <property type="match status" value="1"/>
</dbReference>
<dbReference type="SMART" id="SM00387">
    <property type="entry name" value="HATPase_c"/>
    <property type="match status" value="1"/>
</dbReference>
<dbReference type="SUPFAM" id="SSF55874">
    <property type="entry name" value="ATPase domain of HSP90 chaperone/DNA topoisomerase II/histidine kinase"/>
    <property type="match status" value="1"/>
</dbReference>
<dbReference type="SUPFAM" id="SSF55785">
    <property type="entry name" value="PYP-like sensor domain (PAS domain)"/>
    <property type="match status" value="1"/>
</dbReference>
<feature type="coiled-coil region" evidence="14">
    <location>
        <begin position="203"/>
        <end position="233"/>
    </location>
</feature>
<evidence type="ECO:0000256" key="13">
    <source>
        <dbReference type="ARBA" id="ARBA00023136"/>
    </source>
</evidence>
<dbReference type="GO" id="GO:0000155">
    <property type="term" value="F:phosphorelay sensor kinase activity"/>
    <property type="evidence" value="ECO:0007669"/>
    <property type="project" value="InterPro"/>
</dbReference>
<keyword evidence="12" id="KW-0902">Two-component regulatory system</keyword>
<dbReference type="PRINTS" id="PR00344">
    <property type="entry name" value="BCTRLSENSOR"/>
</dbReference>
<evidence type="ECO:0000256" key="15">
    <source>
        <dbReference type="SAM" id="Phobius"/>
    </source>
</evidence>
<gene>
    <name evidence="18" type="ORF">SAMN05444159_4260</name>
</gene>
<organism evidence="18 19">
    <name type="scientific">Bradyrhizobium lablabi</name>
    <dbReference type="NCBI Taxonomy" id="722472"/>
    <lineage>
        <taxon>Bacteria</taxon>
        <taxon>Pseudomonadati</taxon>
        <taxon>Pseudomonadota</taxon>
        <taxon>Alphaproteobacteria</taxon>
        <taxon>Hyphomicrobiales</taxon>
        <taxon>Nitrobacteraceae</taxon>
        <taxon>Bradyrhizobium</taxon>
    </lineage>
</organism>
<evidence type="ECO:0000256" key="9">
    <source>
        <dbReference type="ARBA" id="ARBA00022777"/>
    </source>
</evidence>
<dbReference type="InterPro" id="IPR003594">
    <property type="entry name" value="HATPase_dom"/>
</dbReference>
<dbReference type="EMBL" id="LT670844">
    <property type="protein sequence ID" value="SHK81736.1"/>
    <property type="molecule type" value="Genomic_DNA"/>
</dbReference>
<sequence length="473" mass="50814">MSTTFVCFRLGFDVAAAGFAYVILIALISVLGSLSASIVLSIASAACLNYFFTQPLFEFRIDSPQDVVAIAAFTTTSLIVTALTTAVRRSAKAAEASQQALIDTIPASVWIALPDGSREFYKRSWQEFSAADSPGHEVAMLHPDDREYVVEKWRSAVATGEEFEVEARVRTATGEYRAMLVRAAPLRDEKGHVVKWYGVSTDIEDLRRAVEALRESEETLRSAQADLAHVNRVATMGQLTASIAHEVNQPIAATVMNAEAALRWLGAQPPNLEKVRGALGLIVEDGKRASNVVGGIRALIKKVPPRQVCLDINEAIREVIALTRGEAVKTGVSVQMELADGLPLIYGDRVQLQQVILNLIINAIEAMSGVAETPRALLISTGQAEPGGVLVAVRDSGPGLDPASLEYLFSAFFTTKSSGMGMGLSICRSIIEAHDGQLCASANEPRGAVFQFTLPLQRDETLPADHAGPMPTV</sequence>
<keyword evidence="14" id="KW-0175">Coiled coil</keyword>
<dbReference type="InterPro" id="IPR038318">
    <property type="entry name" value="KdpD_sf"/>
</dbReference>
<keyword evidence="6 15" id="KW-0812">Transmembrane</keyword>
<dbReference type="Pfam" id="PF13493">
    <property type="entry name" value="DUF4118"/>
    <property type="match status" value="1"/>
</dbReference>
<dbReference type="InterPro" id="IPR000014">
    <property type="entry name" value="PAS"/>
</dbReference>
<dbReference type="InterPro" id="IPR005467">
    <property type="entry name" value="His_kinase_dom"/>
</dbReference>
<dbReference type="EC" id="2.7.13.3" evidence="3"/>
<evidence type="ECO:0000256" key="12">
    <source>
        <dbReference type="ARBA" id="ARBA00023012"/>
    </source>
</evidence>
<keyword evidence="13 15" id="KW-0472">Membrane</keyword>
<evidence type="ECO:0000256" key="8">
    <source>
        <dbReference type="ARBA" id="ARBA00022741"/>
    </source>
</evidence>
<dbReference type="Pfam" id="PF08447">
    <property type="entry name" value="PAS_3"/>
    <property type="match status" value="1"/>
</dbReference>
<keyword evidence="7" id="KW-0677">Repeat</keyword>
<keyword evidence="4" id="KW-0597">Phosphoprotein</keyword>
<dbReference type="FunFam" id="3.30.450.20:FF:000099">
    <property type="entry name" value="Sensory box sensor histidine kinase"/>
    <property type="match status" value="1"/>
</dbReference>
<dbReference type="PROSITE" id="PS50109">
    <property type="entry name" value="HIS_KIN"/>
    <property type="match status" value="1"/>
</dbReference>
<dbReference type="InterPro" id="IPR036097">
    <property type="entry name" value="HisK_dim/P_sf"/>
</dbReference>
<dbReference type="GO" id="GO:0042802">
    <property type="term" value="F:identical protein binding"/>
    <property type="evidence" value="ECO:0007669"/>
    <property type="project" value="UniProtKB-ARBA"/>
</dbReference>
<dbReference type="InterPro" id="IPR004358">
    <property type="entry name" value="Sig_transdc_His_kin-like_C"/>
</dbReference>
<keyword evidence="11 15" id="KW-1133">Transmembrane helix</keyword>
<dbReference type="PANTHER" id="PTHR43065">
    <property type="entry name" value="SENSOR HISTIDINE KINASE"/>
    <property type="match status" value="1"/>
</dbReference>
<dbReference type="InterPro" id="IPR013655">
    <property type="entry name" value="PAS_fold_3"/>
</dbReference>
<dbReference type="Gene3D" id="3.30.565.10">
    <property type="entry name" value="Histidine kinase-like ATPase, C-terminal domain"/>
    <property type="match status" value="1"/>
</dbReference>
<dbReference type="InterPro" id="IPR035965">
    <property type="entry name" value="PAS-like_dom_sf"/>
</dbReference>
<reference evidence="18 19" key="1">
    <citation type="submission" date="2016-11" db="EMBL/GenBank/DDBJ databases">
        <authorList>
            <person name="Jaros S."/>
            <person name="Januszkiewicz K."/>
            <person name="Wedrychowicz H."/>
        </authorList>
    </citation>
    <scope>NUCLEOTIDE SEQUENCE [LARGE SCALE GENOMIC DNA]</scope>
    <source>
        <strain evidence="18 19">GAS499</strain>
    </source>
</reference>
<dbReference type="InterPro" id="IPR003661">
    <property type="entry name" value="HisK_dim/P_dom"/>
</dbReference>
<evidence type="ECO:0000256" key="4">
    <source>
        <dbReference type="ARBA" id="ARBA00022553"/>
    </source>
</evidence>
<evidence type="ECO:0000256" key="1">
    <source>
        <dbReference type="ARBA" id="ARBA00000085"/>
    </source>
</evidence>
<evidence type="ECO:0000256" key="5">
    <source>
        <dbReference type="ARBA" id="ARBA00022679"/>
    </source>
</evidence>
<dbReference type="Pfam" id="PF00512">
    <property type="entry name" value="HisKA"/>
    <property type="match status" value="1"/>
</dbReference>
<keyword evidence="5" id="KW-0808">Transferase</keyword>
<evidence type="ECO:0000313" key="19">
    <source>
        <dbReference type="Proteomes" id="UP000189935"/>
    </source>
</evidence>
<proteinExistence type="predicted"/>
<protein>
    <recommendedName>
        <fullName evidence="3">histidine kinase</fullName>
        <ecNumber evidence="3">2.7.13.3</ecNumber>
    </recommendedName>
</protein>
<dbReference type="GO" id="GO:0016020">
    <property type="term" value="C:membrane"/>
    <property type="evidence" value="ECO:0007669"/>
    <property type="project" value="UniProtKB-SubCell"/>
</dbReference>
<feature type="domain" description="Histidine kinase" evidence="16">
    <location>
        <begin position="242"/>
        <end position="458"/>
    </location>
</feature>
<keyword evidence="10" id="KW-0067">ATP-binding</keyword>
<keyword evidence="8" id="KW-0547">Nucleotide-binding</keyword>
<evidence type="ECO:0000256" key="2">
    <source>
        <dbReference type="ARBA" id="ARBA00004141"/>
    </source>
</evidence>
<evidence type="ECO:0000256" key="3">
    <source>
        <dbReference type="ARBA" id="ARBA00012438"/>
    </source>
</evidence>
<dbReference type="InterPro" id="IPR000700">
    <property type="entry name" value="PAS-assoc_C"/>
</dbReference>
<dbReference type="SUPFAM" id="SSF47384">
    <property type="entry name" value="Homodimeric domain of signal transducing histidine kinase"/>
    <property type="match status" value="1"/>
</dbReference>
<dbReference type="Gene3D" id="1.20.120.620">
    <property type="entry name" value="Backbone structure of the membrane domain of e. Coli histidine kinase receptor kdpd"/>
    <property type="match status" value="1"/>
</dbReference>
<accession>A0A1M6VKI3</accession>
<dbReference type="Gene3D" id="1.10.287.130">
    <property type="match status" value="1"/>
</dbReference>
<dbReference type="PROSITE" id="PS50113">
    <property type="entry name" value="PAC"/>
    <property type="match status" value="1"/>
</dbReference>
<feature type="transmembrane region" description="Helical" evidence="15">
    <location>
        <begin position="19"/>
        <end position="52"/>
    </location>
</feature>
<name>A0A1M6VKI3_9BRAD</name>
<dbReference type="InterPro" id="IPR025201">
    <property type="entry name" value="KdpD_TM"/>
</dbReference>
<dbReference type="CDD" id="cd00082">
    <property type="entry name" value="HisKA"/>
    <property type="match status" value="1"/>
</dbReference>
<dbReference type="AlphaFoldDB" id="A0A1M6VKI3"/>
<evidence type="ECO:0000313" key="18">
    <source>
        <dbReference type="EMBL" id="SHK81736.1"/>
    </source>
</evidence>
<dbReference type="Pfam" id="PF02518">
    <property type="entry name" value="HATPase_c"/>
    <property type="match status" value="1"/>
</dbReference>
<evidence type="ECO:0000259" key="17">
    <source>
        <dbReference type="PROSITE" id="PS50113"/>
    </source>
</evidence>
<keyword evidence="9" id="KW-0418">Kinase</keyword>
<evidence type="ECO:0000256" key="11">
    <source>
        <dbReference type="ARBA" id="ARBA00022989"/>
    </source>
</evidence>
<dbReference type="CDD" id="cd00130">
    <property type="entry name" value="PAS"/>
    <property type="match status" value="1"/>
</dbReference>
<evidence type="ECO:0000259" key="16">
    <source>
        <dbReference type="PROSITE" id="PS50109"/>
    </source>
</evidence>
<dbReference type="SMART" id="SM00086">
    <property type="entry name" value="PAC"/>
    <property type="match status" value="1"/>
</dbReference>
<dbReference type="NCBIfam" id="TIGR00229">
    <property type="entry name" value="sensory_box"/>
    <property type="match status" value="1"/>
</dbReference>
<evidence type="ECO:0000256" key="14">
    <source>
        <dbReference type="SAM" id="Coils"/>
    </source>
</evidence>
<dbReference type="GO" id="GO:0005524">
    <property type="term" value="F:ATP binding"/>
    <property type="evidence" value="ECO:0007669"/>
    <property type="project" value="UniProtKB-KW"/>
</dbReference>
<dbReference type="Gene3D" id="3.30.450.20">
    <property type="entry name" value="PAS domain"/>
    <property type="match status" value="1"/>
</dbReference>
<evidence type="ECO:0000256" key="7">
    <source>
        <dbReference type="ARBA" id="ARBA00022737"/>
    </source>
</evidence>
<dbReference type="InterPro" id="IPR001610">
    <property type="entry name" value="PAC"/>
</dbReference>
<feature type="domain" description="PAC" evidence="17">
    <location>
        <begin position="163"/>
        <end position="215"/>
    </location>
</feature>
<comment type="subcellular location">
    <subcellularLocation>
        <location evidence="2">Membrane</location>
        <topology evidence="2">Multi-pass membrane protein</topology>
    </subcellularLocation>
</comment>
<dbReference type="InterPro" id="IPR036890">
    <property type="entry name" value="HATPase_C_sf"/>
</dbReference>
<dbReference type="FunFam" id="3.30.565.10:FF:000042">
    <property type="entry name" value="Two-component sensor histidine kinase KdpD"/>
    <property type="match status" value="1"/>
</dbReference>
<comment type="catalytic activity">
    <reaction evidence="1">
        <text>ATP + protein L-histidine = ADP + protein N-phospho-L-histidine.</text>
        <dbReference type="EC" id="2.7.13.3"/>
    </reaction>
</comment>